<dbReference type="CDD" id="cd00475">
    <property type="entry name" value="Cis_IPPS"/>
    <property type="match status" value="1"/>
</dbReference>
<dbReference type="Gene3D" id="3.40.1180.10">
    <property type="entry name" value="Decaprenyl diphosphate synthase-like"/>
    <property type="match status" value="1"/>
</dbReference>
<feature type="binding site" evidence="2">
    <location>
        <position position="30"/>
    </location>
    <ligand>
        <name>substrate</name>
    </ligand>
</feature>
<feature type="binding site" evidence="2">
    <location>
        <position position="199"/>
    </location>
    <ligand>
        <name>Mg(2+)</name>
        <dbReference type="ChEBI" id="CHEBI:18420"/>
    </ligand>
</feature>
<comment type="cofactor">
    <cofactor evidence="2">
        <name>Mg(2+)</name>
        <dbReference type="ChEBI" id="CHEBI:18420"/>
    </cofactor>
    <text evidence="2">Binds 2 magnesium ions per subunit.</text>
</comment>
<reference evidence="4" key="1">
    <citation type="submission" date="2016-10" db="EMBL/GenBank/DDBJ databases">
        <authorList>
            <person name="Varghese N."/>
            <person name="Submissions S."/>
        </authorList>
    </citation>
    <scope>NUCLEOTIDE SEQUENCE [LARGE SCALE GENOMIC DNA]</scope>
    <source>
        <strain evidence="4">Z-7934</strain>
    </source>
</reference>
<dbReference type="RefSeq" id="WP_093368761.1">
    <property type="nucleotide sequence ID" value="NZ_FOQA01000001.1"/>
</dbReference>
<comment type="subunit">
    <text evidence="2">Homodimer.</text>
</comment>
<feature type="binding site" evidence="2">
    <location>
        <begin position="14"/>
        <end position="17"/>
    </location>
    <ligand>
        <name>substrate</name>
    </ligand>
</feature>
<keyword evidence="2" id="KW-0460">Magnesium</keyword>
<dbReference type="GO" id="GO:0045547">
    <property type="term" value="F:ditrans,polycis-polyprenyl diphosphate synthase [(2E,6E)-farnesyl diphosphate specific] activity"/>
    <property type="evidence" value="ECO:0007669"/>
    <property type="project" value="TreeGrafter"/>
</dbReference>
<dbReference type="SUPFAM" id="SSF64005">
    <property type="entry name" value="Undecaprenyl diphosphate synthase"/>
    <property type="match status" value="1"/>
</dbReference>
<dbReference type="PANTHER" id="PTHR10291:SF0">
    <property type="entry name" value="DEHYDRODOLICHYL DIPHOSPHATE SYNTHASE 2"/>
    <property type="match status" value="1"/>
</dbReference>
<comment type="function">
    <text evidence="2">Catalyzes the condensation of isopentenyl diphosphate (IPP) with allylic pyrophosphates generating different type of terpenoids.</text>
</comment>
<feature type="active site" evidence="2">
    <location>
        <position position="13"/>
    </location>
</feature>
<dbReference type="OrthoDB" id="4191603at2"/>
<dbReference type="InterPro" id="IPR036424">
    <property type="entry name" value="UPP_synth-like_sf"/>
</dbReference>
<dbReference type="EMBL" id="FOQA01000001">
    <property type="protein sequence ID" value="SFH49568.1"/>
    <property type="molecule type" value="Genomic_DNA"/>
</dbReference>
<dbReference type="InterPro" id="IPR018520">
    <property type="entry name" value="UPP_synth-like_CS"/>
</dbReference>
<feature type="binding site" evidence="2">
    <location>
        <position position="180"/>
    </location>
    <ligand>
        <name>substrate</name>
    </ligand>
</feature>
<evidence type="ECO:0000256" key="2">
    <source>
        <dbReference type="HAMAP-Rule" id="MF_01139"/>
    </source>
</evidence>
<evidence type="ECO:0000313" key="3">
    <source>
        <dbReference type="EMBL" id="SFH49568.1"/>
    </source>
</evidence>
<dbReference type="FunFam" id="3.40.1180.10:FF:000001">
    <property type="entry name" value="(2E,6E)-farnesyl-diphosphate-specific ditrans,polycis-undecaprenyl-diphosphate synthase"/>
    <property type="match status" value="1"/>
</dbReference>
<dbReference type="EC" id="2.5.1.-" evidence="2"/>
<dbReference type="Pfam" id="PF01255">
    <property type="entry name" value="Prenyltransf"/>
    <property type="match status" value="1"/>
</dbReference>
<feature type="binding site" evidence="2">
    <location>
        <position position="26"/>
    </location>
    <ligand>
        <name>substrate</name>
    </ligand>
</feature>
<dbReference type="AlphaFoldDB" id="A0A1I3AHL3"/>
<dbReference type="NCBIfam" id="NF011405">
    <property type="entry name" value="PRK14830.1"/>
    <property type="match status" value="1"/>
</dbReference>
<name>A0A1I3AHL3_9FIRM</name>
<dbReference type="NCBIfam" id="TIGR00055">
    <property type="entry name" value="uppS"/>
    <property type="match status" value="1"/>
</dbReference>
<feature type="binding site" evidence="2">
    <location>
        <position position="18"/>
    </location>
    <ligand>
        <name>substrate</name>
    </ligand>
</feature>
<dbReference type="Proteomes" id="UP000199287">
    <property type="component" value="Unassembled WGS sequence"/>
</dbReference>
<keyword evidence="1 2" id="KW-0808">Transferase</keyword>
<keyword evidence="2" id="KW-0479">Metal-binding</keyword>
<keyword evidence="4" id="KW-1185">Reference proteome</keyword>
<feature type="binding site" evidence="2">
    <location>
        <position position="13"/>
    </location>
    <ligand>
        <name>Mg(2+)</name>
        <dbReference type="ChEBI" id="CHEBI:18420"/>
    </ligand>
</feature>
<feature type="binding site" evidence="2">
    <location>
        <begin position="186"/>
        <end position="188"/>
    </location>
    <ligand>
        <name>substrate</name>
    </ligand>
</feature>
<feature type="binding site" evidence="2">
    <location>
        <begin position="58"/>
        <end position="60"/>
    </location>
    <ligand>
        <name>substrate</name>
    </ligand>
</feature>
<dbReference type="STRING" id="69895.SAMN05192551_101224"/>
<accession>A0A1I3AHL3</accession>
<evidence type="ECO:0000313" key="4">
    <source>
        <dbReference type="Proteomes" id="UP000199287"/>
    </source>
</evidence>
<dbReference type="HAMAP" id="MF_01139">
    <property type="entry name" value="ISPT"/>
    <property type="match status" value="1"/>
</dbReference>
<sequence>MKDMPRHIAIIMDGNGRWAQKKNLPRTVGHKKGVDSLRNTVKEASSLSIDILTVFAFSTENWKRPAEEVSFLMKLLSEFIQKELSELHKNNVKIRVMGDLSVLNTGLQSKINDAVMLTNTNTGLILNIALNYGGRHEIVRAVKKILNEKSHSVDGESLTEDHINSRLDTFDLPDPDLLIRTSGEYRVSNFMIWQLAYTEFYFTDTLWPDFDGEELKKAIKHYKARSRRFGGL</sequence>
<comment type="similarity">
    <text evidence="2">Belongs to the UPP synthase family.</text>
</comment>
<dbReference type="GO" id="GO:0000287">
    <property type="term" value="F:magnesium ion binding"/>
    <property type="evidence" value="ECO:0007669"/>
    <property type="project" value="UniProtKB-UniRule"/>
</dbReference>
<feature type="active site" description="Proton acceptor" evidence="2">
    <location>
        <position position="61"/>
    </location>
</feature>
<feature type="binding site" evidence="2">
    <location>
        <position position="64"/>
    </location>
    <ligand>
        <name>substrate</name>
    </ligand>
</feature>
<dbReference type="PANTHER" id="PTHR10291">
    <property type="entry name" value="DEHYDRODOLICHYL DIPHOSPHATE SYNTHASE FAMILY MEMBER"/>
    <property type="match status" value="1"/>
</dbReference>
<dbReference type="InterPro" id="IPR001441">
    <property type="entry name" value="UPP_synth-like"/>
</dbReference>
<protein>
    <recommendedName>
        <fullName evidence="2">Isoprenyl transferase</fullName>
        <ecNumber evidence="2">2.5.1.-</ecNumber>
    </recommendedName>
</protein>
<dbReference type="PROSITE" id="PS01066">
    <property type="entry name" value="UPP_SYNTHASE"/>
    <property type="match status" value="1"/>
</dbReference>
<gene>
    <name evidence="3" type="ORF">SAMN05192551_101224</name>
</gene>
<feature type="binding site" evidence="2">
    <location>
        <position position="62"/>
    </location>
    <ligand>
        <name>substrate</name>
    </ligand>
</feature>
<proteinExistence type="inferred from homology"/>
<evidence type="ECO:0000256" key="1">
    <source>
        <dbReference type="ARBA" id="ARBA00022679"/>
    </source>
</evidence>
<dbReference type="GO" id="GO:0016094">
    <property type="term" value="P:polyprenol biosynthetic process"/>
    <property type="evidence" value="ECO:0007669"/>
    <property type="project" value="TreeGrafter"/>
</dbReference>
<organism evidence="3 4">
    <name type="scientific">Tindallia magadiensis</name>
    <dbReference type="NCBI Taxonomy" id="69895"/>
    <lineage>
        <taxon>Bacteria</taxon>
        <taxon>Bacillati</taxon>
        <taxon>Bacillota</taxon>
        <taxon>Clostridia</taxon>
        <taxon>Peptostreptococcales</taxon>
        <taxon>Tindalliaceae</taxon>
        <taxon>Tindallia</taxon>
    </lineage>
</organism>